<feature type="coiled-coil region" evidence="1">
    <location>
        <begin position="524"/>
        <end position="551"/>
    </location>
</feature>
<reference evidence="3" key="1">
    <citation type="submission" date="2021-01" db="EMBL/GenBank/DDBJ databases">
        <authorList>
            <person name="Corre E."/>
            <person name="Pelletier E."/>
            <person name="Niang G."/>
            <person name="Scheremetjew M."/>
            <person name="Finn R."/>
            <person name="Kale V."/>
            <person name="Holt S."/>
            <person name="Cochrane G."/>
            <person name="Meng A."/>
            <person name="Brown T."/>
            <person name="Cohen L."/>
        </authorList>
    </citation>
    <scope>NUCLEOTIDE SEQUENCE</scope>
    <source>
        <strain evidence="3">CCMP3105</strain>
    </source>
</reference>
<sequence length="789" mass="87491">MPPREEGSVPGANEAVGAVLQLFYLCSPTKDATICRADLEAVLHEHLGRQEDVITVLRLLEAGRGGPPPARFDFLSYWHGMERFFTEAGSWPQPAAQEREQDMLSGMQRFRDGVLALWRRQEDPQQRISSEELLTLLEEIRSGSQDPQYWQDVMQIVPREEGFGLTLLEVSEAVCAWLPAFLQAAPQDEDKRGLGSPAPLQFQDRGELGRGLLHQRSTESLGSVSSRFPCWLETFRGLRKTSAASEASAPPAGAVELQRASELCEILSRSVRAEDVAARRAISKLSLVHDALARTLNGQEAEQCRLRRTNASLRERRRLLEAELARVCEQLDEAREAAARPEEQRRRAEMLEQELQELKDHFAITMQELSRLQAKCADADMERMDTQRRDWQWRDRCTQLEQAADTAEGHAKWMSSEVERQATRLTSVESRTQHFREVSAAWRWRSLAKELCSEPASLKDMANIVAALRRRPWASSSRASSSRASPQGTAASDARQPVAQDTDPHQPEAAGPCVAVDVGRPKTVEDLRHQVSALQAELQRMRTVRDELVAAARGQQAADSAEEEEEYLSPRQVQSKQRCTFLAAQLQALLRHTHEVEQVLDALHDSRSGGGPSPDVKRRLSIQRVQEADEAIFNELSQRLYTLEVQKADADQELRLLQARSAEQDRQLQAGRQRREVLLAELGAARQASGQEAGARSEYYVGTETTSTTCDTQSVASGSPGGGGNGSADVNGFLTPVQGALRSSPKAIYTSGVGVRKATAVQRFGFGAERTSQNSGSRGSVGVSNRRPP</sequence>
<evidence type="ECO:0000256" key="2">
    <source>
        <dbReference type="SAM" id="MobiDB-lite"/>
    </source>
</evidence>
<organism evidence="3">
    <name type="scientific">Alexandrium monilatum</name>
    <dbReference type="NCBI Taxonomy" id="311494"/>
    <lineage>
        <taxon>Eukaryota</taxon>
        <taxon>Sar</taxon>
        <taxon>Alveolata</taxon>
        <taxon>Dinophyceae</taxon>
        <taxon>Gonyaulacales</taxon>
        <taxon>Pyrocystaceae</taxon>
        <taxon>Alexandrium</taxon>
    </lineage>
</organism>
<feature type="compositionally biased region" description="Low complexity" evidence="2">
    <location>
        <begin position="709"/>
        <end position="718"/>
    </location>
</feature>
<protein>
    <submittedName>
        <fullName evidence="3">Uncharacterized protein</fullName>
    </submittedName>
</protein>
<evidence type="ECO:0000256" key="1">
    <source>
        <dbReference type="SAM" id="Coils"/>
    </source>
</evidence>
<feature type="compositionally biased region" description="Low complexity" evidence="2">
    <location>
        <begin position="774"/>
        <end position="789"/>
    </location>
</feature>
<gene>
    <name evidence="3" type="ORF">AMON00008_LOCUS60147</name>
</gene>
<feature type="region of interest" description="Disordered" evidence="2">
    <location>
        <begin position="471"/>
        <end position="513"/>
    </location>
</feature>
<dbReference type="AlphaFoldDB" id="A0A7S4VRN9"/>
<keyword evidence="1" id="KW-0175">Coiled coil</keyword>
<evidence type="ECO:0000313" key="3">
    <source>
        <dbReference type="EMBL" id="CAE4661516.1"/>
    </source>
</evidence>
<feature type="compositionally biased region" description="Low complexity" evidence="2">
    <location>
        <begin position="473"/>
        <end position="485"/>
    </location>
</feature>
<feature type="region of interest" description="Disordered" evidence="2">
    <location>
        <begin position="709"/>
        <end position="729"/>
    </location>
</feature>
<accession>A0A7S4VRN9</accession>
<feature type="region of interest" description="Disordered" evidence="2">
    <location>
        <begin position="765"/>
        <end position="789"/>
    </location>
</feature>
<dbReference type="EMBL" id="HBNR01083988">
    <property type="protein sequence ID" value="CAE4661516.1"/>
    <property type="molecule type" value="Transcribed_RNA"/>
</dbReference>
<name>A0A7S4VRN9_9DINO</name>
<proteinExistence type="predicted"/>
<feature type="coiled-coil region" evidence="1">
    <location>
        <begin position="310"/>
        <end position="389"/>
    </location>
</feature>